<keyword evidence="7" id="KW-0482">Metalloprotease</keyword>
<dbReference type="RefSeq" id="WP_091475325.1">
    <property type="nucleotide sequence ID" value="NZ_FOJT01000003.1"/>
</dbReference>
<dbReference type="GO" id="GO:0004222">
    <property type="term" value="F:metalloendopeptidase activity"/>
    <property type="evidence" value="ECO:0007669"/>
    <property type="project" value="TreeGrafter"/>
</dbReference>
<evidence type="ECO:0000313" key="10">
    <source>
        <dbReference type="EMBL" id="SFB02233.1"/>
    </source>
</evidence>
<sequence>MKKIITLLVIALLIISCKKDSENIVLPTKKAEPIRYDFGFRLNDFLVINDTIKSGDTFGSIIEKQNLNGKQVYDIVAKVKDTFDVRIVRIGKPYTMLLSKDKTKKLEYFIYQPDQLNYYVVNFRDSIVLASKKTKPVTLKRRTIAGELNGSLSETLHNEGASAALSSELIGIYKWSIDFFKSKKGDKFAVTFTERFINDSIYDGIDSLECAFFEYKGKNIYAFPFKQNASDKKTDYYDDEGKALKNFFLKAPLKSINITSKFSKSRFHPVQMRFKAHNGTDYAAPSGTPIMTTASGVVEKAGYSIGNGNYVKVKHDKTYATQYLHMSRILVRRGQHVTQGQTIGKVGSTGLATGPHVCYRFWKNGKQVDALKLKLPNSTPMDSKNKPRFIEFMTPLKRELDSVALLNNKN</sequence>
<keyword evidence="5" id="KW-0378">Hydrolase</keyword>
<evidence type="ECO:0000256" key="1">
    <source>
        <dbReference type="ARBA" id="ARBA00001947"/>
    </source>
</evidence>
<keyword evidence="3" id="KW-0645">Protease</keyword>
<dbReference type="InterPro" id="IPR016047">
    <property type="entry name" value="M23ase_b-sheet_dom"/>
</dbReference>
<dbReference type="CDD" id="cd12797">
    <property type="entry name" value="M23_peptidase"/>
    <property type="match status" value="1"/>
</dbReference>
<dbReference type="Pfam" id="PF19425">
    <property type="entry name" value="Csd3_N2"/>
    <property type="match status" value="1"/>
</dbReference>
<feature type="domain" description="M23ase beta-sheet core" evidence="8">
    <location>
        <begin position="276"/>
        <end position="369"/>
    </location>
</feature>
<dbReference type="STRING" id="498292.SAMN05660845_1360"/>
<dbReference type="EMBL" id="FOJT01000003">
    <property type="protein sequence ID" value="SFB02233.1"/>
    <property type="molecule type" value="Genomic_DNA"/>
</dbReference>
<protein>
    <submittedName>
        <fullName evidence="10">Peptidase family M23</fullName>
    </submittedName>
</protein>
<comment type="subcellular location">
    <subcellularLocation>
        <location evidence="2">Cell envelope</location>
    </subcellularLocation>
</comment>
<dbReference type="PANTHER" id="PTHR21666:SF288">
    <property type="entry name" value="CELL DIVISION PROTEIN YTFB"/>
    <property type="match status" value="1"/>
</dbReference>
<name>A0A1I0XQL6_9FLAO</name>
<dbReference type="PANTHER" id="PTHR21666">
    <property type="entry name" value="PEPTIDASE-RELATED"/>
    <property type="match status" value="1"/>
</dbReference>
<proteinExistence type="predicted"/>
<reference evidence="11" key="1">
    <citation type="submission" date="2016-10" db="EMBL/GenBank/DDBJ databases">
        <authorList>
            <person name="Varghese N."/>
            <person name="Submissions S."/>
        </authorList>
    </citation>
    <scope>NUCLEOTIDE SEQUENCE [LARGE SCALE GENOMIC DNA]</scope>
    <source>
        <strain evidence="11">DSM 21789</strain>
    </source>
</reference>
<organism evidence="10 11">
    <name type="scientific">Flavobacterium swingsii</name>
    <dbReference type="NCBI Taxonomy" id="498292"/>
    <lineage>
        <taxon>Bacteria</taxon>
        <taxon>Pseudomonadati</taxon>
        <taxon>Bacteroidota</taxon>
        <taxon>Flavobacteriia</taxon>
        <taxon>Flavobacteriales</taxon>
        <taxon>Flavobacteriaceae</taxon>
        <taxon>Flavobacterium</taxon>
    </lineage>
</organism>
<dbReference type="AlphaFoldDB" id="A0A1I0XQL6"/>
<dbReference type="PROSITE" id="PS51257">
    <property type="entry name" value="PROKAR_LIPOPROTEIN"/>
    <property type="match status" value="1"/>
</dbReference>
<dbReference type="InterPro" id="IPR050570">
    <property type="entry name" value="Cell_wall_metabolism_enzyme"/>
</dbReference>
<dbReference type="Gene3D" id="2.70.70.10">
    <property type="entry name" value="Glucose Permease (Domain IIA)"/>
    <property type="match status" value="1"/>
</dbReference>
<dbReference type="InterPro" id="IPR045834">
    <property type="entry name" value="Csd3_N2"/>
</dbReference>
<evidence type="ECO:0000256" key="7">
    <source>
        <dbReference type="ARBA" id="ARBA00023049"/>
    </source>
</evidence>
<evidence type="ECO:0000259" key="9">
    <source>
        <dbReference type="Pfam" id="PF19425"/>
    </source>
</evidence>
<dbReference type="GO" id="GO:0006508">
    <property type="term" value="P:proteolysis"/>
    <property type="evidence" value="ECO:0007669"/>
    <property type="project" value="UniProtKB-KW"/>
</dbReference>
<dbReference type="Gene3D" id="3.10.450.350">
    <property type="match status" value="1"/>
</dbReference>
<dbReference type="SUPFAM" id="SSF51261">
    <property type="entry name" value="Duplicated hybrid motif"/>
    <property type="match status" value="1"/>
</dbReference>
<feature type="domain" description="Csd3-like second N-terminal" evidence="9">
    <location>
        <begin position="141"/>
        <end position="263"/>
    </location>
</feature>
<keyword evidence="11" id="KW-1185">Reference proteome</keyword>
<dbReference type="InterPro" id="IPR011055">
    <property type="entry name" value="Dup_hybrid_motif"/>
</dbReference>
<dbReference type="Proteomes" id="UP000199604">
    <property type="component" value="Unassembled WGS sequence"/>
</dbReference>
<dbReference type="GO" id="GO:0046872">
    <property type="term" value="F:metal ion binding"/>
    <property type="evidence" value="ECO:0007669"/>
    <property type="project" value="UniProtKB-KW"/>
</dbReference>
<gene>
    <name evidence="10" type="ORF">SAMN05660845_1360</name>
</gene>
<evidence type="ECO:0000259" key="8">
    <source>
        <dbReference type="Pfam" id="PF01551"/>
    </source>
</evidence>
<evidence type="ECO:0000256" key="6">
    <source>
        <dbReference type="ARBA" id="ARBA00022833"/>
    </source>
</evidence>
<keyword evidence="4" id="KW-0479">Metal-binding</keyword>
<accession>A0A1I0XQL6</accession>
<keyword evidence="6" id="KW-0862">Zinc</keyword>
<evidence type="ECO:0000256" key="4">
    <source>
        <dbReference type="ARBA" id="ARBA00022723"/>
    </source>
</evidence>
<evidence type="ECO:0000256" key="2">
    <source>
        <dbReference type="ARBA" id="ARBA00004196"/>
    </source>
</evidence>
<evidence type="ECO:0000256" key="5">
    <source>
        <dbReference type="ARBA" id="ARBA00022801"/>
    </source>
</evidence>
<dbReference type="OrthoDB" id="9810477at2"/>
<evidence type="ECO:0000256" key="3">
    <source>
        <dbReference type="ARBA" id="ARBA00022670"/>
    </source>
</evidence>
<evidence type="ECO:0000313" key="11">
    <source>
        <dbReference type="Proteomes" id="UP000199604"/>
    </source>
</evidence>
<dbReference type="GO" id="GO:0030313">
    <property type="term" value="C:cell envelope"/>
    <property type="evidence" value="ECO:0007669"/>
    <property type="project" value="UniProtKB-SubCell"/>
</dbReference>
<comment type="cofactor">
    <cofactor evidence="1">
        <name>Zn(2+)</name>
        <dbReference type="ChEBI" id="CHEBI:29105"/>
    </cofactor>
</comment>
<dbReference type="Pfam" id="PF01551">
    <property type="entry name" value="Peptidase_M23"/>
    <property type="match status" value="1"/>
</dbReference>